<dbReference type="OrthoDB" id="9255488at2"/>
<evidence type="ECO:0000313" key="1">
    <source>
        <dbReference type="EMBL" id="QCZ92186.1"/>
    </source>
</evidence>
<name>A0A5B7YA28_9ALTE</name>
<reference evidence="1 2" key="1">
    <citation type="submission" date="2019-04" db="EMBL/GenBank/DDBJ databases">
        <title>Salinimonas iocasae sp. nov., a halophilic bacterium isolated from the outer tube casing of tubeworms in Okinawa Trough.</title>
        <authorList>
            <person name="Zhang H."/>
            <person name="Wang H."/>
            <person name="Li C."/>
        </authorList>
    </citation>
    <scope>NUCLEOTIDE SEQUENCE [LARGE SCALE GENOMIC DNA]</scope>
    <source>
        <strain evidence="1 2">KX18D6</strain>
    </source>
</reference>
<dbReference type="Proteomes" id="UP000304912">
    <property type="component" value="Chromosome"/>
</dbReference>
<evidence type="ECO:0000313" key="2">
    <source>
        <dbReference type="Proteomes" id="UP000304912"/>
    </source>
</evidence>
<dbReference type="EMBL" id="CP039852">
    <property type="protein sequence ID" value="QCZ92186.1"/>
    <property type="molecule type" value="Genomic_DNA"/>
</dbReference>
<sequence length="419" mass="47683">MSLNHHVLTKKTTDAILAKFKCGDWKSLNNSGPEFYRTGVSSNFPSPDAGFRCDASDLIISFEFKPPTETKRGILTGLGQSIAYLNSSNISFLIIPNFLEDFDISKFMSSLFDSQIVGHLPVGLISFDVDNPDSVELLHNVDMRNNNVDKSKIGSTRFWAKHQDLPIELFHLILDYYYQHKTKKIHSDAFETCWKEKLFPVSNIDNLVTPPILDIRGKPIKTLAGTKNIDFGSKLIKKIKKKSGVDKTQAQESLKQRTDPATAGDTLYQSIRKNFLSFLKHVQVIDSEGELTDLGFKIYHLGTVHGPTSKIFYDYFTKLVLFTGNQLDVIMDLEDLCNEFRGIKSYVEIQQELEVRYIDKGMIKRNPRRIVGNASNTPFLKYEDLLWRALGITKKLPNAKPEICFNWKKITEISSLPDL</sequence>
<keyword evidence="2" id="KW-1185">Reference proteome</keyword>
<gene>
    <name evidence="1" type="ORF">FBQ74_01265</name>
</gene>
<dbReference type="KEGG" id="salk:FBQ74_01265"/>
<dbReference type="RefSeq" id="WP_139754948.1">
    <property type="nucleotide sequence ID" value="NZ_CP039852.1"/>
</dbReference>
<protein>
    <submittedName>
        <fullName evidence="1">Uncharacterized protein</fullName>
    </submittedName>
</protein>
<dbReference type="AlphaFoldDB" id="A0A5B7YA28"/>
<proteinExistence type="predicted"/>
<organism evidence="1 2">
    <name type="scientific">Salinimonas iocasae</name>
    <dbReference type="NCBI Taxonomy" id="2572577"/>
    <lineage>
        <taxon>Bacteria</taxon>
        <taxon>Pseudomonadati</taxon>
        <taxon>Pseudomonadota</taxon>
        <taxon>Gammaproteobacteria</taxon>
        <taxon>Alteromonadales</taxon>
        <taxon>Alteromonadaceae</taxon>
        <taxon>Alteromonas/Salinimonas group</taxon>
        <taxon>Salinimonas</taxon>
    </lineage>
</organism>
<accession>A0A5B7YA28</accession>